<dbReference type="PROSITE" id="PS50853">
    <property type="entry name" value="FN3"/>
    <property type="match status" value="3"/>
</dbReference>
<dbReference type="InterPro" id="IPR003961">
    <property type="entry name" value="FN3_dom"/>
</dbReference>
<feature type="domain" description="Fibronectin type-III" evidence="1">
    <location>
        <begin position="257"/>
        <end position="350"/>
    </location>
</feature>
<organism evidence="2 3">
    <name type="scientific">Saguinus oedipus</name>
    <name type="common">Cotton-top tamarin</name>
    <name type="synonym">Oedipomidas oedipus</name>
    <dbReference type="NCBI Taxonomy" id="9490"/>
    <lineage>
        <taxon>Eukaryota</taxon>
        <taxon>Metazoa</taxon>
        <taxon>Chordata</taxon>
        <taxon>Craniata</taxon>
        <taxon>Vertebrata</taxon>
        <taxon>Euteleostomi</taxon>
        <taxon>Mammalia</taxon>
        <taxon>Eutheria</taxon>
        <taxon>Euarchontoglires</taxon>
        <taxon>Primates</taxon>
        <taxon>Haplorrhini</taxon>
        <taxon>Platyrrhini</taxon>
        <taxon>Cebidae</taxon>
        <taxon>Callitrichinae</taxon>
        <taxon>Saguinus</taxon>
    </lineage>
</organism>
<evidence type="ECO:0000313" key="2">
    <source>
        <dbReference type="EMBL" id="KAK2081288.1"/>
    </source>
</evidence>
<protein>
    <recommendedName>
        <fullName evidence="1">Fibronectin type-III domain-containing protein</fullName>
    </recommendedName>
</protein>
<feature type="domain" description="Fibronectin type-III" evidence="1">
    <location>
        <begin position="84"/>
        <end position="174"/>
    </location>
</feature>
<dbReference type="PANTHER" id="PTHR46957:SF2">
    <property type="entry name" value="RECEPTOR-TYPE TYROSINE-PROTEIN PHOSPHATASE BETA"/>
    <property type="match status" value="1"/>
</dbReference>
<gene>
    <name evidence="2" type="ORF">P7K49_040840</name>
</gene>
<dbReference type="InterPro" id="IPR050713">
    <property type="entry name" value="RTP_Phos/Ushers"/>
</dbReference>
<dbReference type="Proteomes" id="UP001266305">
    <property type="component" value="Unassembled WGS sequence"/>
</dbReference>
<reference evidence="2 3" key="1">
    <citation type="submission" date="2023-05" db="EMBL/GenBank/DDBJ databases">
        <title>B98-5 Cell Line De Novo Hybrid Assembly: An Optical Mapping Approach.</title>
        <authorList>
            <person name="Kananen K."/>
            <person name="Auerbach J.A."/>
            <person name="Kautto E."/>
            <person name="Blachly J.S."/>
        </authorList>
    </citation>
    <scope>NUCLEOTIDE SEQUENCE [LARGE SCALE GENOMIC DNA]</scope>
    <source>
        <strain evidence="2">B95-8</strain>
        <tissue evidence="2">Cell line</tissue>
    </source>
</reference>
<dbReference type="SMART" id="SM00060">
    <property type="entry name" value="FN3"/>
    <property type="match status" value="5"/>
</dbReference>
<proteinExistence type="predicted"/>
<evidence type="ECO:0000313" key="3">
    <source>
        <dbReference type="Proteomes" id="UP001266305"/>
    </source>
</evidence>
<dbReference type="InterPro" id="IPR013783">
    <property type="entry name" value="Ig-like_fold"/>
</dbReference>
<name>A0ABQ9T979_SAGOE</name>
<dbReference type="PANTHER" id="PTHR46957">
    <property type="entry name" value="CYTOKINE RECEPTOR"/>
    <property type="match status" value="1"/>
</dbReference>
<dbReference type="InterPro" id="IPR036116">
    <property type="entry name" value="FN3_sf"/>
</dbReference>
<feature type="domain" description="Fibronectin type-III" evidence="1">
    <location>
        <begin position="438"/>
        <end position="529"/>
    </location>
</feature>
<accession>A0ABQ9T979</accession>
<dbReference type="CDD" id="cd00063">
    <property type="entry name" value="FN3"/>
    <property type="match status" value="4"/>
</dbReference>
<dbReference type="Pfam" id="PF00041">
    <property type="entry name" value="fn3"/>
    <property type="match status" value="5"/>
</dbReference>
<keyword evidence="3" id="KW-1185">Reference proteome</keyword>
<dbReference type="Gene3D" id="2.60.40.10">
    <property type="entry name" value="Immunoglobulins"/>
    <property type="match status" value="5"/>
</dbReference>
<dbReference type="EMBL" id="JASSZA010000345">
    <property type="protein sequence ID" value="KAK2081288.1"/>
    <property type="molecule type" value="Genomic_DNA"/>
</dbReference>
<dbReference type="SUPFAM" id="SSF49265">
    <property type="entry name" value="Fibronectin type III"/>
    <property type="match status" value="4"/>
</dbReference>
<evidence type="ECO:0000259" key="1">
    <source>
        <dbReference type="PROSITE" id="PS50853"/>
    </source>
</evidence>
<sequence length="551" mass="61878">MPLETLITMMSPLKTKTTSFKPKAFPSQKTNVYLFSSSLDGCTVSLLLQKVDNMKPVNKEMGEQVSGTIAKSDSWTWKSLIPEPVKDLTLRNRSTEDLHVTWSRANGDVDQYEIQLLFNDMKVFPPFHLVNTATEYRFTSLTPGRQYKILVLTISGDVQQSAFIEGFTVPSAVKNIRISPNGATDSLTVNWTPGGGDVDSYTVSAFRHSQKVDFQTVPKHIFAHTFRRLEAGEEYQIMIASVSGSLKNQINVVGRTVPASVQGVIADNAYSSHSLIVSWQKAAGVAERYDILLLNDNGILLRNTSEPATTKQHKFEDLTPGKKYKIQILTVSGGLFSKEAQTEGRTVPAAVTDLRITENSTRHLSFRWTTSEGELSWYNIFLYNPDGNLQERAQVDPQVQSFSFQNLLQGRMYKMVIVTHSGELSNESFIFGRTVPASVGHLRGSNRNMTDSLWFSWSPASGDFDFYELILYNPNGTKKESWKDKHLTEWRFHGLVPGRKYTLWVVTHTEQVRRPGANSQGMVGSSFQRHILIMIPMTRDKANNDIPCASP</sequence>
<comment type="caution">
    <text evidence="2">The sequence shown here is derived from an EMBL/GenBank/DDBJ whole genome shotgun (WGS) entry which is preliminary data.</text>
</comment>